<dbReference type="KEGG" id="ppel:H6H00_29410"/>
<dbReference type="InterPro" id="IPR013325">
    <property type="entry name" value="RNA_pol_sigma_r2"/>
</dbReference>
<sequence length="190" mass="21460">MTDEPDRALARRFLAGDPAALRELWDLHGRTVYGFALRCLRSHHDAEDVTQQVFVRAWRSRSTYDPGLGRPGAWLMGITRRQVADRLTARTRDHEVMNRAARAGVDLAGSHGHPRGVPDRVVEAVVVADELNRLPPKQRTVVRLAFFDDLTHQQIATLTGLPLGTVKSHLRRGLERLRQRWEVDGVAPRS</sequence>
<protein>
    <recommendedName>
        <fullName evidence="6">RNA polymerase sigma factor</fullName>
    </recommendedName>
</protein>
<dbReference type="PANTHER" id="PTHR43133">
    <property type="entry name" value="RNA POLYMERASE ECF-TYPE SIGMA FACTO"/>
    <property type="match status" value="1"/>
</dbReference>
<evidence type="ECO:0000256" key="4">
    <source>
        <dbReference type="ARBA" id="ARBA00023125"/>
    </source>
</evidence>
<dbReference type="InterPro" id="IPR013324">
    <property type="entry name" value="RNA_pol_sigma_r3/r4-like"/>
</dbReference>
<feature type="domain" description="RNA polymerase sigma-70 region 2" evidence="7">
    <location>
        <begin position="25"/>
        <end position="92"/>
    </location>
</feature>
<dbReference type="Pfam" id="PF04542">
    <property type="entry name" value="Sigma70_r2"/>
    <property type="match status" value="1"/>
</dbReference>
<keyword evidence="4 6" id="KW-0238">DNA-binding</keyword>
<evidence type="ECO:0000313" key="9">
    <source>
        <dbReference type="EMBL" id="QNG52119.1"/>
    </source>
</evidence>
<reference evidence="9 10" key="1">
    <citation type="submission" date="2020-08" db="EMBL/GenBank/DDBJ databases">
        <authorList>
            <person name="Mo P."/>
        </authorList>
    </citation>
    <scope>NUCLEOTIDE SEQUENCE [LARGE SCALE GENOMIC DNA]</scope>
    <source>
        <strain evidence="9 10">CGMCC 4.1532</strain>
    </source>
</reference>
<accession>A0A7G7MH58</accession>
<comment type="similarity">
    <text evidence="1 6">Belongs to the sigma-70 factor family. ECF subfamily.</text>
</comment>
<keyword evidence="5 6" id="KW-0804">Transcription</keyword>
<evidence type="ECO:0000256" key="1">
    <source>
        <dbReference type="ARBA" id="ARBA00010641"/>
    </source>
</evidence>
<dbReference type="EMBL" id="CP060131">
    <property type="protein sequence ID" value="QNG52119.1"/>
    <property type="molecule type" value="Genomic_DNA"/>
</dbReference>
<evidence type="ECO:0000256" key="3">
    <source>
        <dbReference type="ARBA" id="ARBA00023082"/>
    </source>
</evidence>
<dbReference type="Pfam" id="PF08281">
    <property type="entry name" value="Sigma70_r4_2"/>
    <property type="match status" value="1"/>
</dbReference>
<dbReference type="Proteomes" id="UP000515728">
    <property type="component" value="Chromosome"/>
</dbReference>
<dbReference type="InterPro" id="IPR014284">
    <property type="entry name" value="RNA_pol_sigma-70_dom"/>
</dbReference>
<keyword evidence="2 6" id="KW-0805">Transcription regulation</keyword>
<evidence type="ECO:0000256" key="5">
    <source>
        <dbReference type="ARBA" id="ARBA00023163"/>
    </source>
</evidence>
<keyword evidence="10" id="KW-1185">Reference proteome</keyword>
<proteinExistence type="inferred from homology"/>
<dbReference type="GO" id="GO:0006352">
    <property type="term" value="P:DNA-templated transcription initiation"/>
    <property type="evidence" value="ECO:0007669"/>
    <property type="project" value="InterPro"/>
</dbReference>
<organism evidence="9 10">
    <name type="scientific">Pseudonocardia petroleophila</name>
    <dbReference type="NCBI Taxonomy" id="37331"/>
    <lineage>
        <taxon>Bacteria</taxon>
        <taxon>Bacillati</taxon>
        <taxon>Actinomycetota</taxon>
        <taxon>Actinomycetes</taxon>
        <taxon>Pseudonocardiales</taxon>
        <taxon>Pseudonocardiaceae</taxon>
        <taxon>Pseudonocardia</taxon>
    </lineage>
</organism>
<dbReference type="NCBIfam" id="TIGR02937">
    <property type="entry name" value="sigma70-ECF"/>
    <property type="match status" value="1"/>
</dbReference>
<dbReference type="InterPro" id="IPR000838">
    <property type="entry name" value="RNA_pol_sigma70_ECF_CS"/>
</dbReference>
<keyword evidence="3 6" id="KW-0731">Sigma factor</keyword>
<feature type="domain" description="RNA polymerase sigma factor 70 region 4 type 2" evidence="8">
    <location>
        <begin position="129"/>
        <end position="177"/>
    </location>
</feature>
<gene>
    <name evidence="9" type="ORF">H6H00_29410</name>
</gene>
<dbReference type="InterPro" id="IPR039425">
    <property type="entry name" value="RNA_pol_sigma-70-like"/>
</dbReference>
<dbReference type="GO" id="GO:0016987">
    <property type="term" value="F:sigma factor activity"/>
    <property type="evidence" value="ECO:0007669"/>
    <property type="project" value="UniProtKB-KW"/>
</dbReference>
<dbReference type="InterPro" id="IPR013249">
    <property type="entry name" value="RNA_pol_sigma70_r4_t2"/>
</dbReference>
<evidence type="ECO:0000256" key="6">
    <source>
        <dbReference type="RuleBase" id="RU000716"/>
    </source>
</evidence>
<dbReference type="SUPFAM" id="SSF88946">
    <property type="entry name" value="Sigma2 domain of RNA polymerase sigma factors"/>
    <property type="match status" value="1"/>
</dbReference>
<dbReference type="Gene3D" id="1.10.1740.10">
    <property type="match status" value="1"/>
</dbReference>
<dbReference type="PANTHER" id="PTHR43133:SF62">
    <property type="entry name" value="RNA POLYMERASE SIGMA FACTOR SIGZ"/>
    <property type="match status" value="1"/>
</dbReference>
<evidence type="ECO:0000313" key="10">
    <source>
        <dbReference type="Proteomes" id="UP000515728"/>
    </source>
</evidence>
<dbReference type="InterPro" id="IPR007627">
    <property type="entry name" value="RNA_pol_sigma70_r2"/>
</dbReference>
<dbReference type="Gene3D" id="1.10.10.10">
    <property type="entry name" value="Winged helix-like DNA-binding domain superfamily/Winged helix DNA-binding domain"/>
    <property type="match status" value="1"/>
</dbReference>
<evidence type="ECO:0000259" key="7">
    <source>
        <dbReference type="Pfam" id="PF04542"/>
    </source>
</evidence>
<evidence type="ECO:0000256" key="2">
    <source>
        <dbReference type="ARBA" id="ARBA00023015"/>
    </source>
</evidence>
<dbReference type="AlphaFoldDB" id="A0A7G7MH58"/>
<dbReference type="InterPro" id="IPR036388">
    <property type="entry name" value="WH-like_DNA-bd_sf"/>
</dbReference>
<evidence type="ECO:0000259" key="8">
    <source>
        <dbReference type="Pfam" id="PF08281"/>
    </source>
</evidence>
<dbReference type="CDD" id="cd06171">
    <property type="entry name" value="Sigma70_r4"/>
    <property type="match status" value="1"/>
</dbReference>
<dbReference type="GO" id="GO:0006950">
    <property type="term" value="P:response to stress"/>
    <property type="evidence" value="ECO:0007669"/>
    <property type="project" value="UniProtKB-ARBA"/>
</dbReference>
<dbReference type="GO" id="GO:0003677">
    <property type="term" value="F:DNA binding"/>
    <property type="evidence" value="ECO:0007669"/>
    <property type="project" value="UniProtKB-KW"/>
</dbReference>
<name>A0A7G7MH58_9PSEU</name>
<dbReference type="SUPFAM" id="SSF88659">
    <property type="entry name" value="Sigma3 and sigma4 domains of RNA polymerase sigma factors"/>
    <property type="match status" value="1"/>
</dbReference>
<dbReference type="PROSITE" id="PS01063">
    <property type="entry name" value="SIGMA70_ECF"/>
    <property type="match status" value="1"/>
</dbReference>
<dbReference type="RefSeq" id="WP_185718869.1">
    <property type="nucleotide sequence ID" value="NZ_BAAAWI010000001.1"/>
</dbReference>